<comment type="caution">
    <text evidence="3">The sequence shown here is derived from an EMBL/GenBank/DDBJ whole genome shotgun (WGS) entry which is preliminary data.</text>
</comment>
<dbReference type="GO" id="GO:0003677">
    <property type="term" value="F:DNA binding"/>
    <property type="evidence" value="ECO:0007669"/>
    <property type="project" value="UniProtKB-KW"/>
</dbReference>
<dbReference type="Gene3D" id="1.10.10.10">
    <property type="entry name" value="Winged helix-like DNA-binding domain superfamily/Winged helix DNA-binding domain"/>
    <property type="match status" value="2"/>
</dbReference>
<evidence type="ECO:0000313" key="4">
    <source>
        <dbReference type="Proteomes" id="UP000033451"/>
    </source>
</evidence>
<proteinExistence type="predicted"/>
<organism evidence="3 4">
    <name type="scientific">Microbacterium ginsengisoli</name>
    <dbReference type="NCBI Taxonomy" id="400772"/>
    <lineage>
        <taxon>Bacteria</taxon>
        <taxon>Bacillati</taxon>
        <taxon>Actinomycetota</taxon>
        <taxon>Actinomycetes</taxon>
        <taxon>Micrococcales</taxon>
        <taxon>Microbacteriaceae</taxon>
        <taxon>Microbacterium</taxon>
    </lineage>
</organism>
<dbReference type="PRINTS" id="PR00038">
    <property type="entry name" value="HTHLUXR"/>
</dbReference>
<dbReference type="RefSeq" id="WP_045245812.1">
    <property type="nucleotide sequence ID" value="NZ_JBOFAV010000006.1"/>
</dbReference>
<dbReference type="InterPro" id="IPR000792">
    <property type="entry name" value="Tscrpt_reg_LuxR_C"/>
</dbReference>
<dbReference type="PANTHER" id="PTHR43214">
    <property type="entry name" value="TWO-COMPONENT RESPONSE REGULATOR"/>
    <property type="match status" value="1"/>
</dbReference>
<dbReference type="PROSITE" id="PS50043">
    <property type="entry name" value="HTH_LUXR_2"/>
    <property type="match status" value="2"/>
</dbReference>
<reference evidence="3 4" key="1">
    <citation type="submission" date="2015-02" db="EMBL/GenBank/DDBJ databases">
        <title>Draft genome sequences of ten Microbacterium spp. with emphasis on heavy metal contaminated environments.</title>
        <authorList>
            <person name="Corretto E."/>
        </authorList>
    </citation>
    <scope>NUCLEOTIDE SEQUENCE [LARGE SCALE GENOMIC DNA]</scope>
    <source>
        <strain evidence="3 4">DSM 18659</strain>
    </source>
</reference>
<accession>A0A0F0M3R8</accession>
<dbReference type="Proteomes" id="UP000033451">
    <property type="component" value="Unassembled WGS sequence"/>
</dbReference>
<dbReference type="SUPFAM" id="SSF46894">
    <property type="entry name" value="C-terminal effector domain of the bipartite response regulators"/>
    <property type="match status" value="2"/>
</dbReference>
<dbReference type="PROSITE" id="PS00622">
    <property type="entry name" value="HTH_LUXR_1"/>
    <property type="match status" value="1"/>
</dbReference>
<dbReference type="InterPro" id="IPR039420">
    <property type="entry name" value="WalR-like"/>
</dbReference>
<dbReference type="STRING" id="400772.RR49_00104"/>
<dbReference type="OrthoDB" id="3618798at2"/>
<sequence length="556" mass="57487">MSAAGDAHAQMWAVVDDVLRAAFAGDAGTLHDTLRRQRSDAGSPADAALLGVACAIAAVVACRFPVAIDEADAAWDAATDAPGDVRRLAAAALLMCDAMVGTDHAARRGIRLPEIVATLAAPGRGHLLACYLLAEAAMSAGAFAAIPPILRATGLAPGQISATPDGPVDGAALTLQLLLARSFAFQGHTDQARGVLDAISHAGARVPARAHAVVAAIAAFAAAGRADRIGFERLAGGVLRRTRGDVNYLSVGACFYVAWGMRALGQLQRAAGVLVAIAGADLERSKLWDQAFGLELLIEASLERGDLASAKSQVARAAHLARFPVAAASVARAESIVAASDGHRDDARTLALAAIRLDEGAGAHTEVMRGKLVHAAAIADDDPASAARLLAEVAAEADAYGLESVRLVAARRWRRLRETHPELTGEIVMLTARQRQIGALLAEGHSNRAIAEALFLSPRTVQAHISDMLEITGARSRVSLAARIGSSHGTDLSALSPRQREIAGLIADGRRNAEIAHDLGLSEKTVENHIAAMFTRLGVRSRSAVAAAVPTAGVAG</sequence>
<dbReference type="GO" id="GO:0006355">
    <property type="term" value="P:regulation of DNA-templated transcription"/>
    <property type="evidence" value="ECO:0007669"/>
    <property type="project" value="InterPro"/>
</dbReference>
<gene>
    <name evidence="3" type="primary">degU_1</name>
    <name evidence="3" type="ORF">RR49_00104</name>
</gene>
<name>A0A0F0M3R8_9MICO</name>
<dbReference type="AlphaFoldDB" id="A0A0F0M3R8"/>
<feature type="domain" description="HTH luxR-type" evidence="2">
    <location>
        <begin position="423"/>
        <end position="488"/>
    </location>
</feature>
<protein>
    <submittedName>
        <fullName evidence="3">Transcriptional regulatory protein DegU</fullName>
    </submittedName>
</protein>
<feature type="domain" description="HTH luxR-type" evidence="2">
    <location>
        <begin position="488"/>
        <end position="553"/>
    </location>
</feature>
<dbReference type="Pfam" id="PF00196">
    <property type="entry name" value="GerE"/>
    <property type="match status" value="2"/>
</dbReference>
<keyword evidence="1" id="KW-0238">DNA-binding</keyword>
<dbReference type="CDD" id="cd06170">
    <property type="entry name" value="LuxR_C_like"/>
    <property type="match status" value="2"/>
</dbReference>
<keyword evidence="4" id="KW-1185">Reference proteome</keyword>
<evidence type="ECO:0000259" key="2">
    <source>
        <dbReference type="PROSITE" id="PS50043"/>
    </source>
</evidence>
<dbReference type="SMART" id="SM00421">
    <property type="entry name" value="HTH_LUXR"/>
    <property type="match status" value="2"/>
</dbReference>
<dbReference type="EMBL" id="JYIY01000034">
    <property type="protein sequence ID" value="KJL44889.1"/>
    <property type="molecule type" value="Genomic_DNA"/>
</dbReference>
<dbReference type="InterPro" id="IPR036388">
    <property type="entry name" value="WH-like_DNA-bd_sf"/>
</dbReference>
<dbReference type="PATRIC" id="fig|400772.4.peg.125"/>
<evidence type="ECO:0000313" key="3">
    <source>
        <dbReference type="EMBL" id="KJL44889.1"/>
    </source>
</evidence>
<dbReference type="InterPro" id="IPR016032">
    <property type="entry name" value="Sig_transdc_resp-reg_C-effctor"/>
</dbReference>
<evidence type="ECO:0000256" key="1">
    <source>
        <dbReference type="ARBA" id="ARBA00023125"/>
    </source>
</evidence>